<dbReference type="Gene3D" id="2.60.120.920">
    <property type="match status" value="1"/>
</dbReference>
<name>S3EAX2_GLAL2</name>
<accession>S3EAX2</accession>
<dbReference type="eggNOG" id="ENOG502QTH9">
    <property type="taxonomic scope" value="Eukaryota"/>
</dbReference>
<dbReference type="InterPro" id="IPR035780">
    <property type="entry name" value="SPRY_Ssh4-like"/>
</dbReference>
<gene>
    <name evidence="7" type="ORF">GLAREA_11177</name>
</gene>
<evidence type="ECO:0000256" key="3">
    <source>
        <dbReference type="ARBA" id="ARBA00022989"/>
    </source>
</evidence>
<reference evidence="7 8" key="1">
    <citation type="journal article" date="2013" name="BMC Genomics">
        <title>Genomics-driven discovery of the pneumocandin biosynthetic gene cluster in the fungus Glarea lozoyensis.</title>
        <authorList>
            <person name="Chen L."/>
            <person name="Yue Q."/>
            <person name="Zhang X."/>
            <person name="Xiang M."/>
            <person name="Wang C."/>
            <person name="Li S."/>
            <person name="Che Y."/>
            <person name="Ortiz-Lopez F.J."/>
            <person name="Bills G.F."/>
            <person name="Liu X."/>
            <person name="An Z."/>
        </authorList>
    </citation>
    <scope>NUCLEOTIDE SEQUENCE [LARGE SCALE GENOMIC DNA]</scope>
    <source>
        <strain evidence="8">ATCC 20868 / MF5171</strain>
    </source>
</reference>
<evidence type="ECO:0000256" key="5">
    <source>
        <dbReference type="SAM" id="MobiDB-lite"/>
    </source>
</evidence>
<dbReference type="HOGENOM" id="CLU_026654_0_0_1"/>
<dbReference type="EMBL" id="KE145354">
    <property type="protein sequence ID" value="EPE35478.1"/>
    <property type="molecule type" value="Genomic_DNA"/>
</dbReference>
<evidence type="ECO:0000259" key="6">
    <source>
        <dbReference type="Pfam" id="PF00622"/>
    </source>
</evidence>
<protein>
    <recommendedName>
        <fullName evidence="6">SPRY domain-containing protein</fullName>
    </recommendedName>
</protein>
<keyword evidence="3" id="KW-1133">Transmembrane helix</keyword>
<evidence type="ECO:0000313" key="7">
    <source>
        <dbReference type="EMBL" id="EPE35478.1"/>
    </source>
</evidence>
<dbReference type="CDD" id="cd12910">
    <property type="entry name" value="SPRY_SSH4_like"/>
    <property type="match status" value="1"/>
</dbReference>
<dbReference type="STRING" id="1116229.S3EAX2"/>
<dbReference type="AlphaFoldDB" id="S3EAX2"/>
<evidence type="ECO:0000256" key="1">
    <source>
        <dbReference type="ARBA" id="ARBA00004370"/>
    </source>
</evidence>
<keyword evidence="4" id="KW-0472">Membrane</keyword>
<feature type="compositionally biased region" description="Polar residues" evidence="5">
    <location>
        <begin position="91"/>
        <end position="103"/>
    </location>
</feature>
<feature type="compositionally biased region" description="Pro residues" evidence="5">
    <location>
        <begin position="33"/>
        <end position="50"/>
    </location>
</feature>
<dbReference type="GO" id="GO:0016020">
    <property type="term" value="C:membrane"/>
    <property type="evidence" value="ECO:0007669"/>
    <property type="project" value="UniProtKB-SubCell"/>
</dbReference>
<feature type="region of interest" description="Disordered" evidence="5">
    <location>
        <begin position="1"/>
        <end position="106"/>
    </location>
</feature>
<evidence type="ECO:0000256" key="4">
    <source>
        <dbReference type="ARBA" id="ARBA00023136"/>
    </source>
</evidence>
<dbReference type="RefSeq" id="XP_008077557.1">
    <property type="nucleotide sequence ID" value="XM_008079366.1"/>
</dbReference>
<dbReference type="SUPFAM" id="SSF49899">
    <property type="entry name" value="Concanavalin A-like lectins/glucanases"/>
    <property type="match status" value="1"/>
</dbReference>
<dbReference type="KEGG" id="glz:GLAREA_11177"/>
<dbReference type="InterPro" id="IPR043136">
    <property type="entry name" value="B30.2/SPRY_sf"/>
</dbReference>
<evidence type="ECO:0000313" key="8">
    <source>
        <dbReference type="Proteomes" id="UP000016922"/>
    </source>
</evidence>
<dbReference type="OMA" id="PPPYHDW"/>
<keyword evidence="8" id="KW-1185">Reference proteome</keyword>
<proteinExistence type="predicted"/>
<dbReference type="GeneID" id="19470219"/>
<dbReference type="InterPro" id="IPR003877">
    <property type="entry name" value="SPRY_dom"/>
</dbReference>
<sequence length="353" mass="39116">MPDQYAPPPGPPPSHVQQPYHDVTDQAQTAPSSAPPPNQYNPPPQAPPSQPYEYDYSYVKPPPGPPPKDQPYHDWETAVPDTSLLPPPPSMGNQRSATNNATEQEAEQGEAWCLQHPFTPPMTVPHELLMALDRGDVGVIKPRGYRGDLTRTRQGVWAGNTKSTSPDTSISSANPVYSVYAHSPLNTGRPRTIYYEVRISKRNRSEVSLALGYAAPPYPTFRLPGWHRGCLAVHGDDGSKYINDRWGGKDFTQPFKPGETIGLGMTFTARDTNAPPGYDGPRTNDQRPLDVEIFLTREGQRSGGWNLHEEGDAEEDLPVVGLEGLNDLYAVIGTFDQVEYKLIFAPTEWMYRP</sequence>
<evidence type="ECO:0000256" key="2">
    <source>
        <dbReference type="ARBA" id="ARBA00022692"/>
    </source>
</evidence>
<dbReference type="OrthoDB" id="25503at2759"/>
<dbReference type="Pfam" id="PF00622">
    <property type="entry name" value="SPRY"/>
    <property type="match status" value="1"/>
</dbReference>
<dbReference type="Proteomes" id="UP000016922">
    <property type="component" value="Unassembled WGS sequence"/>
</dbReference>
<comment type="subcellular location">
    <subcellularLocation>
        <location evidence="1">Membrane</location>
    </subcellularLocation>
</comment>
<feature type="compositionally biased region" description="Pro residues" evidence="5">
    <location>
        <begin position="1"/>
        <end position="14"/>
    </location>
</feature>
<dbReference type="InterPro" id="IPR013320">
    <property type="entry name" value="ConA-like_dom_sf"/>
</dbReference>
<keyword evidence="2" id="KW-0812">Transmembrane</keyword>
<feature type="compositionally biased region" description="Pro residues" evidence="5">
    <location>
        <begin position="60"/>
        <end position="69"/>
    </location>
</feature>
<organism evidence="7 8">
    <name type="scientific">Glarea lozoyensis (strain ATCC 20868 / MF5171)</name>
    <dbReference type="NCBI Taxonomy" id="1116229"/>
    <lineage>
        <taxon>Eukaryota</taxon>
        <taxon>Fungi</taxon>
        <taxon>Dikarya</taxon>
        <taxon>Ascomycota</taxon>
        <taxon>Pezizomycotina</taxon>
        <taxon>Leotiomycetes</taxon>
        <taxon>Helotiales</taxon>
        <taxon>Helotiaceae</taxon>
        <taxon>Glarea</taxon>
    </lineage>
</organism>
<feature type="domain" description="SPRY" evidence="6">
    <location>
        <begin position="193"/>
        <end position="267"/>
    </location>
</feature>